<gene>
    <name evidence="1" type="ORF">R1flu_004710</name>
</gene>
<evidence type="ECO:0000313" key="1">
    <source>
        <dbReference type="EMBL" id="KAL2633231.1"/>
    </source>
</evidence>
<comment type="caution">
    <text evidence="1">The sequence shown here is derived from an EMBL/GenBank/DDBJ whole genome shotgun (WGS) entry which is preliminary data.</text>
</comment>
<organism evidence="1 2">
    <name type="scientific">Riccia fluitans</name>
    <dbReference type="NCBI Taxonomy" id="41844"/>
    <lineage>
        <taxon>Eukaryota</taxon>
        <taxon>Viridiplantae</taxon>
        <taxon>Streptophyta</taxon>
        <taxon>Embryophyta</taxon>
        <taxon>Marchantiophyta</taxon>
        <taxon>Marchantiopsida</taxon>
        <taxon>Marchantiidae</taxon>
        <taxon>Marchantiales</taxon>
        <taxon>Ricciaceae</taxon>
        <taxon>Riccia</taxon>
    </lineage>
</organism>
<sequence>MVQNRSADAGRTFLFYFSRNHMPSMDEACREVTDGMTEPERAGWESFRRLDYTRCVGYPPLTRQQSWLSQ</sequence>
<accession>A0ABD1YRL6</accession>
<protein>
    <submittedName>
        <fullName evidence="1">Uncharacterized protein</fullName>
    </submittedName>
</protein>
<evidence type="ECO:0000313" key="2">
    <source>
        <dbReference type="Proteomes" id="UP001605036"/>
    </source>
</evidence>
<proteinExistence type="predicted"/>
<dbReference type="AlphaFoldDB" id="A0ABD1YRL6"/>
<dbReference type="EMBL" id="JBHFFA010000003">
    <property type="protein sequence ID" value="KAL2633231.1"/>
    <property type="molecule type" value="Genomic_DNA"/>
</dbReference>
<keyword evidence="2" id="KW-1185">Reference proteome</keyword>
<name>A0ABD1YRL6_9MARC</name>
<dbReference type="Proteomes" id="UP001605036">
    <property type="component" value="Unassembled WGS sequence"/>
</dbReference>
<reference evidence="1 2" key="1">
    <citation type="submission" date="2024-09" db="EMBL/GenBank/DDBJ databases">
        <title>Chromosome-scale assembly of Riccia fluitans.</title>
        <authorList>
            <person name="Paukszto L."/>
            <person name="Sawicki J."/>
            <person name="Karawczyk K."/>
            <person name="Piernik-Szablinska J."/>
            <person name="Szczecinska M."/>
            <person name="Mazdziarz M."/>
        </authorList>
    </citation>
    <scope>NUCLEOTIDE SEQUENCE [LARGE SCALE GENOMIC DNA]</scope>
    <source>
        <strain evidence="1">Rf_01</strain>
        <tissue evidence="1">Aerial parts of the thallus</tissue>
    </source>
</reference>